<dbReference type="Proteomes" id="UP000594430">
    <property type="component" value="Chromosome"/>
</dbReference>
<proteinExistence type="predicted"/>
<organism evidence="1 2">
    <name type="scientific">Pseudomonas fulva</name>
    <dbReference type="NCBI Taxonomy" id="47880"/>
    <lineage>
        <taxon>Bacteria</taxon>
        <taxon>Pseudomonadati</taxon>
        <taxon>Pseudomonadota</taxon>
        <taxon>Gammaproteobacteria</taxon>
        <taxon>Pseudomonadales</taxon>
        <taxon>Pseudomonadaceae</taxon>
        <taxon>Pseudomonas</taxon>
    </lineage>
</organism>
<reference evidence="1 2" key="1">
    <citation type="submission" date="2020-11" db="EMBL/GenBank/DDBJ databases">
        <title>Pseudomonas fulva producing VIM-24.</title>
        <authorList>
            <person name="Liu S."/>
        </authorList>
    </citation>
    <scope>NUCLEOTIDE SEQUENCE [LARGE SCALE GENOMIC DNA]</scope>
    <source>
        <strain evidence="1 2">ZDHY414</strain>
    </source>
</reference>
<evidence type="ECO:0000313" key="1">
    <source>
        <dbReference type="EMBL" id="QPH50661.1"/>
    </source>
</evidence>
<dbReference type="AlphaFoldDB" id="A0A7S9QA60"/>
<dbReference type="EMBL" id="CP064946">
    <property type="protein sequence ID" value="QPH50661.1"/>
    <property type="molecule type" value="Genomic_DNA"/>
</dbReference>
<name>A0A7S9QA60_9PSED</name>
<sequence length="78" mass="8735">MDVLIASCEFLVGCGHGSADFNPYKYSIKKLFRLVEVQRDLRRSEIAGELYAQHLSRIACVSGDAKPFNELMQKIAGE</sequence>
<protein>
    <submittedName>
        <fullName evidence="1">Uncharacterized protein</fullName>
    </submittedName>
</protein>
<dbReference type="RefSeq" id="WP_196110587.1">
    <property type="nucleotide sequence ID" value="NZ_CP064943.1"/>
</dbReference>
<accession>A0A7S9QA60</accession>
<gene>
    <name evidence="1" type="ORF">IZU98_08165</name>
</gene>
<evidence type="ECO:0000313" key="2">
    <source>
        <dbReference type="Proteomes" id="UP000594430"/>
    </source>
</evidence>